<dbReference type="PRINTS" id="PR00111">
    <property type="entry name" value="ABHYDROLASE"/>
</dbReference>
<protein>
    <submittedName>
        <fullName evidence="2">Alpha/beta fold hydrolase</fullName>
    </submittedName>
</protein>
<reference evidence="3" key="1">
    <citation type="journal article" date="2019" name="Int. J. Syst. Evol. Microbiol.">
        <title>The Global Catalogue of Microorganisms (GCM) 10K type strain sequencing project: providing services to taxonomists for standard genome sequencing and annotation.</title>
        <authorList>
            <consortium name="The Broad Institute Genomics Platform"/>
            <consortium name="The Broad Institute Genome Sequencing Center for Infectious Disease"/>
            <person name="Wu L."/>
            <person name="Ma J."/>
        </authorList>
    </citation>
    <scope>NUCLEOTIDE SEQUENCE [LARGE SCALE GENOMIC DNA]</scope>
    <source>
        <strain evidence="3">CGMCC 4.7246</strain>
    </source>
</reference>
<dbReference type="GO" id="GO:0016787">
    <property type="term" value="F:hydrolase activity"/>
    <property type="evidence" value="ECO:0007669"/>
    <property type="project" value="UniProtKB-KW"/>
</dbReference>
<dbReference type="RefSeq" id="WP_380638119.1">
    <property type="nucleotide sequence ID" value="NZ_JBHSQO010000022.1"/>
</dbReference>
<dbReference type="InterPro" id="IPR050266">
    <property type="entry name" value="AB_hydrolase_sf"/>
</dbReference>
<evidence type="ECO:0000313" key="2">
    <source>
        <dbReference type="EMBL" id="MFC6091818.1"/>
    </source>
</evidence>
<dbReference type="SUPFAM" id="SSF53474">
    <property type="entry name" value="alpha/beta-Hydrolases"/>
    <property type="match status" value="1"/>
</dbReference>
<gene>
    <name evidence="2" type="ORF">ACFP3R_21325</name>
</gene>
<keyword evidence="2" id="KW-0378">Hydrolase</keyword>
<evidence type="ECO:0000259" key="1">
    <source>
        <dbReference type="Pfam" id="PF00561"/>
    </source>
</evidence>
<dbReference type="InterPro" id="IPR000073">
    <property type="entry name" value="AB_hydrolase_1"/>
</dbReference>
<proteinExistence type="predicted"/>
<dbReference type="Gene3D" id="3.40.50.1820">
    <property type="entry name" value="alpha/beta hydrolase"/>
    <property type="match status" value="1"/>
</dbReference>
<sequence>MRVNGLDIAYDDEGSGPPVVLVHGHPFDRSLWRPQVERLSGVYRFIVPDLRGYGETKPVSGRAGAMPDTTPLGVFADDLVALLDRLGLERVVLGGLSMGGQIVMEVHRAHRERVGALILADTFPEAETPAGREARRAAAERVLREGMGPYADEVLDRMITPRNVRELPEVAEHVLRMMRGTPPEGAAAALRGRAERPDYLGSLARVAVPALVVVGAEDEYTPVEVARRLHAVIPGSTLAVVDGAGHLPNLERPEAFTGVVERFLAEVFREAGGATGSGPGMPDQGIR</sequence>
<dbReference type="Proteomes" id="UP001596220">
    <property type="component" value="Unassembled WGS sequence"/>
</dbReference>
<name>A0ABW1P9S5_9PSEU</name>
<dbReference type="EMBL" id="JBHSQO010000022">
    <property type="protein sequence ID" value="MFC6091818.1"/>
    <property type="molecule type" value="Genomic_DNA"/>
</dbReference>
<feature type="domain" description="AB hydrolase-1" evidence="1">
    <location>
        <begin position="17"/>
        <end position="253"/>
    </location>
</feature>
<accession>A0ABW1P9S5</accession>
<dbReference type="InterPro" id="IPR029058">
    <property type="entry name" value="AB_hydrolase_fold"/>
</dbReference>
<keyword evidence="3" id="KW-1185">Reference proteome</keyword>
<comment type="caution">
    <text evidence="2">The sequence shown here is derived from an EMBL/GenBank/DDBJ whole genome shotgun (WGS) entry which is preliminary data.</text>
</comment>
<dbReference type="PANTHER" id="PTHR43798">
    <property type="entry name" value="MONOACYLGLYCEROL LIPASE"/>
    <property type="match status" value="1"/>
</dbReference>
<dbReference type="Pfam" id="PF00561">
    <property type="entry name" value="Abhydrolase_1"/>
    <property type="match status" value="1"/>
</dbReference>
<organism evidence="2 3">
    <name type="scientific">Saccharothrix lopnurensis</name>
    <dbReference type="NCBI Taxonomy" id="1670621"/>
    <lineage>
        <taxon>Bacteria</taxon>
        <taxon>Bacillati</taxon>
        <taxon>Actinomycetota</taxon>
        <taxon>Actinomycetes</taxon>
        <taxon>Pseudonocardiales</taxon>
        <taxon>Pseudonocardiaceae</taxon>
        <taxon>Saccharothrix</taxon>
    </lineage>
</organism>
<evidence type="ECO:0000313" key="3">
    <source>
        <dbReference type="Proteomes" id="UP001596220"/>
    </source>
</evidence>